<dbReference type="EMBL" id="KN818295">
    <property type="protein sequence ID" value="KIL60686.1"/>
    <property type="molecule type" value="Genomic_DNA"/>
</dbReference>
<sequence length="83" mass="9070">MDEGPGKVGGSFSSCVTLGNRREVSNVGLLLDLYKITLVTTTLQAAVRTGFIPRDRIRVIQVVYHHSKASMHNLTAACSRCHD</sequence>
<organism evidence="1 2">
    <name type="scientific">Amanita muscaria (strain Koide BX008)</name>
    <dbReference type="NCBI Taxonomy" id="946122"/>
    <lineage>
        <taxon>Eukaryota</taxon>
        <taxon>Fungi</taxon>
        <taxon>Dikarya</taxon>
        <taxon>Basidiomycota</taxon>
        <taxon>Agaricomycotina</taxon>
        <taxon>Agaricomycetes</taxon>
        <taxon>Agaricomycetidae</taxon>
        <taxon>Agaricales</taxon>
        <taxon>Pluteineae</taxon>
        <taxon>Amanitaceae</taxon>
        <taxon>Amanita</taxon>
    </lineage>
</organism>
<proteinExistence type="predicted"/>
<dbReference type="Proteomes" id="UP000054549">
    <property type="component" value="Unassembled WGS sequence"/>
</dbReference>
<reference evidence="1 2" key="1">
    <citation type="submission" date="2014-04" db="EMBL/GenBank/DDBJ databases">
        <title>Evolutionary Origins and Diversification of the Mycorrhizal Mutualists.</title>
        <authorList>
            <consortium name="DOE Joint Genome Institute"/>
            <consortium name="Mycorrhizal Genomics Consortium"/>
            <person name="Kohler A."/>
            <person name="Kuo A."/>
            <person name="Nagy L.G."/>
            <person name="Floudas D."/>
            <person name="Copeland A."/>
            <person name="Barry K.W."/>
            <person name="Cichocki N."/>
            <person name="Veneault-Fourrey C."/>
            <person name="LaButti K."/>
            <person name="Lindquist E.A."/>
            <person name="Lipzen A."/>
            <person name="Lundell T."/>
            <person name="Morin E."/>
            <person name="Murat C."/>
            <person name="Riley R."/>
            <person name="Ohm R."/>
            <person name="Sun H."/>
            <person name="Tunlid A."/>
            <person name="Henrissat B."/>
            <person name="Grigoriev I.V."/>
            <person name="Hibbett D.S."/>
            <person name="Martin F."/>
        </authorList>
    </citation>
    <scope>NUCLEOTIDE SEQUENCE [LARGE SCALE GENOMIC DNA]</scope>
    <source>
        <strain evidence="1 2">Koide BX008</strain>
    </source>
</reference>
<dbReference type="InParanoid" id="A0A0C2WV64"/>
<name>A0A0C2WV64_AMAMK</name>
<accession>A0A0C2WV64</accession>
<dbReference type="HOGENOM" id="CLU_2542105_0_0_1"/>
<dbReference type="AlphaFoldDB" id="A0A0C2WV64"/>
<keyword evidence="2" id="KW-1185">Reference proteome</keyword>
<gene>
    <name evidence="1" type="ORF">M378DRAFT_167914</name>
</gene>
<evidence type="ECO:0000313" key="1">
    <source>
        <dbReference type="EMBL" id="KIL60686.1"/>
    </source>
</evidence>
<protein>
    <submittedName>
        <fullName evidence="1">Uncharacterized protein</fullName>
    </submittedName>
</protein>
<evidence type="ECO:0000313" key="2">
    <source>
        <dbReference type="Proteomes" id="UP000054549"/>
    </source>
</evidence>